<dbReference type="GO" id="GO:0000166">
    <property type="term" value="F:nucleotide binding"/>
    <property type="evidence" value="ECO:0007669"/>
    <property type="project" value="UniProtKB-KW"/>
</dbReference>
<evidence type="ECO:0000256" key="3">
    <source>
        <dbReference type="ARBA" id="ARBA00022723"/>
    </source>
</evidence>
<dbReference type="InterPro" id="IPR029001">
    <property type="entry name" value="ITPase-like_fam"/>
</dbReference>
<comment type="catalytic activity">
    <reaction evidence="9 10">
        <text>XTP + H2O = XMP + diphosphate + H(+)</text>
        <dbReference type="Rhea" id="RHEA:28610"/>
        <dbReference type="ChEBI" id="CHEBI:15377"/>
        <dbReference type="ChEBI" id="CHEBI:15378"/>
        <dbReference type="ChEBI" id="CHEBI:33019"/>
        <dbReference type="ChEBI" id="CHEBI:57464"/>
        <dbReference type="ChEBI" id="CHEBI:61314"/>
        <dbReference type="EC" id="3.6.1.66"/>
    </reaction>
</comment>
<dbReference type="GO" id="GO:0009117">
    <property type="term" value="P:nucleotide metabolic process"/>
    <property type="evidence" value="ECO:0007669"/>
    <property type="project" value="UniProtKB-KW"/>
</dbReference>
<evidence type="ECO:0000256" key="4">
    <source>
        <dbReference type="ARBA" id="ARBA00022741"/>
    </source>
</evidence>
<dbReference type="GO" id="GO:0036222">
    <property type="term" value="F:XTP diphosphatase activity"/>
    <property type="evidence" value="ECO:0007669"/>
    <property type="project" value="UniProtKB-UniRule"/>
</dbReference>
<dbReference type="GO" id="GO:0005829">
    <property type="term" value="C:cytosol"/>
    <property type="evidence" value="ECO:0007669"/>
    <property type="project" value="TreeGrafter"/>
</dbReference>
<dbReference type="PANTHER" id="PTHR11067">
    <property type="entry name" value="INOSINE TRIPHOSPHATE PYROPHOSPHATASE/HAM1 PROTEIN"/>
    <property type="match status" value="1"/>
</dbReference>
<dbReference type="GO" id="GO:0036220">
    <property type="term" value="F:ITP diphosphatase activity"/>
    <property type="evidence" value="ECO:0007669"/>
    <property type="project" value="UniProtKB-UniRule"/>
</dbReference>
<dbReference type="CDD" id="cd00515">
    <property type="entry name" value="HAM1"/>
    <property type="match status" value="1"/>
</dbReference>
<dbReference type="AlphaFoldDB" id="A0A1G9JHY0"/>
<comment type="function">
    <text evidence="10">Pyrophosphatase that catalyzes the hydrolysis of nucleoside triphosphates to their monophosphate derivatives, with a high preference for the non-canonical purine nucleotides XTP (xanthosine triphosphate), dITP (deoxyinosine triphosphate) and ITP. Seems to function as a house-cleaning enzyme that removes non-canonical purine nucleotides from the nucleotide pool, thus preventing their incorporation into DNA/RNA and avoiding chromosomal lesions.</text>
</comment>
<organism evidence="12 13">
    <name type="scientific">Tessaracoccus oleiagri</name>
    <dbReference type="NCBI Taxonomy" id="686624"/>
    <lineage>
        <taxon>Bacteria</taxon>
        <taxon>Bacillati</taxon>
        <taxon>Actinomycetota</taxon>
        <taxon>Actinomycetes</taxon>
        <taxon>Propionibacteriales</taxon>
        <taxon>Propionibacteriaceae</taxon>
        <taxon>Tessaracoccus</taxon>
    </lineage>
</organism>
<evidence type="ECO:0000256" key="9">
    <source>
        <dbReference type="ARBA" id="ARBA00052017"/>
    </source>
</evidence>
<comment type="catalytic activity">
    <reaction evidence="10">
        <text>ITP + H2O = IMP + diphosphate + H(+)</text>
        <dbReference type="Rhea" id="RHEA:29399"/>
        <dbReference type="ChEBI" id="CHEBI:15377"/>
        <dbReference type="ChEBI" id="CHEBI:15378"/>
        <dbReference type="ChEBI" id="CHEBI:33019"/>
        <dbReference type="ChEBI" id="CHEBI:58053"/>
        <dbReference type="ChEBI" id="CHEBI:61402"/>
        <dbReference type="EC" id="3.6.1.66"/>
    </reaction>
</comment>
<dbReference type="Pfam" id="PF01725">
    <property type="entry name" value="Ham1p_like"/>
    <property type="match status" value="1"/>
</dbReference>
<evidence type="ECO:0000256" key="5">
    <source>
        <dbReference type="ARBA" id="ARBA00022801"/>
    </source>
</evidence>
<dbReference type="FunFam" id="3.90.950.10:FF:000001">
    <property type="entry name" value="dITP/XTP pyrophosphatase"/>
    <property type="match status" value="1"/>
</dbReference>
<feature type="binding site" evidence="10">
    <location>
        <begin position="11"/>
        <end position="16"/>
    </location>
    <ligand>
        <name>substrate</name>
    </ligand>
</feature>
<feature type="binding site" evidence="10">
    <location>
        <position position="46"/>
    </location>
    <ligand>
        <name>Mg(2+)</name>
        <dbReference type="ChEBI" id="CHEBI:18420"/>
    </ligand>
</feature>
<keyword evidence="6 10" id="KW-0460">Magnesium</keyword>
<evidence type="ECO:0000313" key="13">
    <source>
        <dbReference type="Proteomes" id="UP000199475"/>
    </source>
</evidence>
<gene>
    <name evidence="12" type="ORF">SAMN04488242_1249</name>
</gene>
<feature type="binding site" evidence="10">
    <location>
        <begin position="158"/>
        <end position="161"/>
    </location>
    <ligand>
        <name>substrate</name>
    </ligand>
</feature>
<dbReference type="GO" id="GO:0035870">
    <property type="term" value="F:dITP diphosphatase activity"/>
    <property type="evidence" value="ECO:0007669"/>
    <property type="project" value="UniProtKB-UniRule"/>
</dbReference>
<comment type="subunit">
    <text evidence="2 10">Homodimer.</text>
</comment>
<dbReference type="InterPro" id="IPR020922">
    <property type="entry name" value="dITP/XTP_pyrophosphatase"/>
</dbReference>
<dbReference type="SUPFAM" id="SSF52972">
    <property type="entry name" value="ITPase-like"/>
    <property type="match status" value="1"/>
</dbReference>
<proteinExistence type="inferred from homology"/>
<dbReference type="GO" id="GO:0009146">
    <property type="term" value="P:purine nucleoside triphosphate catabolic process"/>
    <property type="evidence" value="ECO:0007669"/>
    <property type="project" value="UniProtKB-UniRule"/>
</dbReference>
<feature type="binding site" evidence="10">
    <location>
        <position position="181"/>
    </location>
    <ligand>
        <name>substrate</name>
    </ligand>
</feature>
<evidence type="ECO:0000256" key="8">
    <source>
        <dbReference type="ARBA" id="ARBA00051875"/>
    </source>
</evidence>
<keyword evidence="3 10" id="KW-0479">Metal-binding</keyword>
<feature type="binding site" evidence="10">
    <location>
        <position position="76"/>
    </location>
    <ligand>
        <name>substrate</name>
    </ligand>
</feature>
<evidence type="ECO:0000256" key="10">
    <source>
        <dbReference type="HAMAP-Rule" id="MF_01405"/>
    </source>
</evidence>
<dbReference type="OrthoDB" id="9807456at2"/>
<reference evidence="12 13" key="1">
    <citation type="submission" date="2016-10" db="EMBL/GenBank/DDBJ databases">
        <authorList>
            <person name="de Groot N.N."/>
        </authorList>
    </citation>
    <scope>NUCLEOTIDE SEQUENCE [LARGE SCALE GENOMIC DNA]</scope>
    <source>
        <strain evidence="12 13">CGMCC 1.9159</strain>
    </source>
</reference>
<evidence type="ECO:0000313" key="12">
    <source>
        <dbReference type="EMBL" id="SDL36855.1"/>
    </source>
</evidence>
<evidence type="ECO:0000256" key="2">
    <source>
        <dbReference type="ARBA" id="ARBA00011738"/>
    </source>
</evidence>
<dbReference type="NCBIfam" id="TIGR00042">
    <property type="entry name" value="RdgB/HAM1 family non-canonical purine NTP pyrophosphatase"/>
    <property type="match status" value="1"/>
</dbReference>
<keyword evidence="4 10" id="KW-0547">Nucleotide-binding</keyword>
<comment type="cofactor">
    <cofactor evidence="10">
        <name>Mg(2+)</name>
        <dbReference type="ChEBI" id="CHEBI:18420"/>
    </cofactor>
    <text evidence="10">Binds 1 Mg(2+) ion per subunit.</text>
</comment>
<dbReference type="Gene3D" id="3.90.950.10">
    <property type="match status" value="1"/>
</dbReference>
<dbReference type="PANTHER" id="PTHR11067:SF9">
    <property type="entry name" value="INOSINE TRIPHOSPHATE PYROPHOSPHATASE"/>
    <property type="match status" value="1"/>
</dbReference>
<evidence type="ECO:0000256" key="6">
    <source>
        <dbReference type="ARBA" id="ARBA00022842"/>
    </source>
</evidence>
<evidence type="ECO:0000256" key="7">
    <source>
        <dbReference type="ARBA" id="ARBA00023080"/>
    </source>
</evidence>
<dbReference type="Proteomes" id="UP000199475">
    <property type="component" value="Unassembled WGS sequence"/>
</dbReference>
<keyword evidence="13" id="KW-1185">Reference proteome</keyword>
<dbReference type="GO" id="GO:0017111">
    <property type="term" value="F:ribonucleoside triphosphate phosphatase activity"/>
    <property type="evidence" value="ECO:0007669"/>
    <property type="project" value="InterPro"/>
</dbReference>
<dbReference type="STRING" id="686624.SAMN04488242_1249"/>
<dbReference type="InterPro" id="IPR002637">
    <property type="entry name" value="RdgB/HAM1"/>
</dbReference>
<dbReference type="HAMAP" id="MF_01405">
    <property type="entry name" value="Non_canon_purine_NTPase"/>
    <property type="match status" value="1"/>
</dbReference>
<keyword evidence="5 10" id="KW-0378">Hydrolase</keyword>
<comment type="similarity">
    <text evidence="1 10 11">Belongs to the HAM1 NTPase family.</text>
</comment>
<name>A0A1G9JHY0_9ACTN</name>
<feature type="active site" description="Proton acceptor" evidence="10">
    <location>
        <position position="75"/>
    </location>
</feature>
<accession>A0A1G9JHY0</accession>
<dbReference type="GO" id="GO:0046872">
    <property type="term" value="F:metal ion binding"/>
    <property type="evidence" value="ECO:0007669"/>
    <property type="project" value="UniProtKB-KW"/>
</dbReference>
<evidence type="ECO:0000256" key="11">
    <source>
        <dbReference type="RuleBase" id="RU003781"/>
    </source>
</evidence>
<dbReference type="EC" id="3.6.1.66" evidence="10"/>
<dbReference type="RefSeq" id="WP_093250010.1">
    <property type="nucleotide sequence ID" value="NZ_FNGP01000002.1"/>
</dbReference>
<comment type="catalytic activity">
    <reaction evidence="8 10">
        <text>dITP + H2O = dIMP + diphosphate + H(+)</text>
        <dbReference type="Rhea" id="RHEA:28342"/>
        <dbReference type="ChEBI" id="CHEBI:15377"/>
        <dbReference type="ChEBI" id="CHEBI:15378"/>
        <dbReference type="ChEBI" id="CHEBI:33019"/>
        <dbReference type="ChEBI" id="CHEBI:61194"/>
        <dbReference type="ChEBI" id="CHEBI:61382"/>
        <dbReference type="EC" id="3.6.1.66"/>
    </reaction>
</comment>
<sequence length="202" mass="22295">MTRPERLVLATNNPKKLAELRRVVETAELPVQVLGLGELPRYPEPEETERSFEGNALIKAREAARRLGLVAVADDSGIEVDELNGMPGVRSARWAGPMGDDEENNELLLAQLHGVPDERRTARFRCALSMVTPDGEERTWHGVMEGRIAEAPAGENGFGYDPLFIPEGEHRTTAEMTSEEKDAISHRGKAVRAFVAWLGEQA</sequence>
<feature type="binding site" evidence="10">
    <location>
        <position position="75"/>
    </location>
    <ligand>
        <name>Mg(2+)</name>
        <dbReference type="ChEBI" id="CHEBI:18420"/>
    </ligand>
</feature>
<keyword evidence="7 10" id="KW-0546">Nucleotide metabolism</keyword>
<feature type="binding site" evidence="10">
    <location>
        <begin position="186"/>
        <end position="187"/>
    </location>
    <ligand>
        <name>substrate</name>
    </ligand>
</feature>
<protein>
    <recommendedName>
        <fullName evidence="10">dITP/XTP pyrophosphatase</fullName>
        <ecNumber evidence="10">3.6.1.66</ecNumber>
    </recommendedName>
    <alternativeName>
        <fullName evidence="10">Non-canonical purine NTP pyrophosphatase</fullName>
    </alternativeName>
    <alternativeName>
        <fullName evidence="10">Non-standard purine NTP pyrophosphatase</fullName>
    </alternativeName>
    <alternativeName>
        <fullName evidence="10">Nucleoside-triphosphate diphosphatase</fullName>
    </alternativeName>
    <alternativeName>
        <fullName evidence="10">Nucleoside-triphosphate pyrophosphatase</fullName>
        <shortName evidence="10">NTPase</shortName>
    </alternativeName>
</protein>
<evidence type="ECO:0000256" key="1">
    <source>
        <dbReference type="ARBA" id="ARBA00008023"/>
    </source>
</evidence>
<dbReference type="EMBL" id="FNGP01000002">
    <property type="protein sequence ID" value="SDL36855.1"/>
    <property type="molecule type" value="Genomic_DNA"/>
</dbReference>